<proteinExistence type="predicted"/>
<dbReference type="AlphaFoldDB" id="A0A383A4Q9"/>
<feature type="transmembrane region" description="Helical" evidence="1">
    <location>
        <begin position="14"/>
        <end position="34"/>
    </location>
</feature>
<keyword evidence="1" id="KW-1133">Transmembrane helix</keyword>
<evidence type="ECO:0000256" key="1">
    <source>
        <dbReference type="SAM" id="Phobius"/>
    </source>
</evidence>
<keyword evidence="1" id="KW-0472">Membrane</keyword>
<feature type="transmembrane region" description="Helical" evidence="1">
    <location>
        <begin position="40"/>
        <end position="64"/>
    </location>
</feature>
<keyword evidence="1" id="KW-0812">Transmembrane</keyword>
<gene>
    <name evidence="2" type="ORF">METZ01_LOCUS455447</name>
</gene>
<evidence type="ECO:0000313" key="2">
    <source>
        <dbReference type="EMBL" id="SVE02593.1"/>
    </source>
</evidence>
<reference evidence="2" key="1">
    <citation type="submission" date="2018-05" db="EMBL/GenBank/DDBJ databases">
        <authorList>
            <person name="Lanie J.A."/>
            <person name="Ng W.-L."/>
            <person name="Kazmierczak K.M."/>
            <person name="Andrzejewski T.M."/>
            <person name="Davidsen T.M."/>
            <person name="Wayne K.J."/>
            <person name="Tettelin H."/>
            <person name="Glass J.I."/>
            <person name="Rusch D."/>
            <person name="Podicherti R."/>
            <person name="Tsui H.-C.T."/>
            <person name="Winkler M.E."/>
        </authorList>
    </citation>
    <scope>NUCLEOTIDE SEQUENCE</scope>
</reference>
<name>A0A383A4Q9_9ZZZZ</name>
<sequence>MNIKIDRDITSKKLIAVKGVLFLLLGIFSGSLLLLDRPTITTFLLLLVTVWSFARFYYFMFYVITNYVDNDYKYSGFISFIRYWLSKRQ</sequence>
<accession>A0A383A4Q9</accession>
<protein>
    <submittedName>
        <fullName evidence="2">Uncharacterized protein</fullName>
    </submittedName>
</protein>
<dbReference type="EMBL" id="UINC01189072">
    <property type="protein sequence ID" value="SVE02593.1"/>
    <property type="molecule type" value="Genomic_DNA"/>
</dbReference>
<organism evidence="2">
    <name type="scientific">marine metagenome</name>
    <dbReference type="NCBI Taxonomy" id="408172"/>
    <lineage>
        <taxon>unclassified sequences</taxon>
        <taxon>metagenomes</taxon>
        <taxon>ecological metagenomes</taxon>
    </lineage>
</organism>